<reference evidence="1 2" key="1">
    <citation type="submission" date="2009-10" db="EMBL/GenBank/DDBJ databases">
        <authorList>
            <person name="Qin X."/>
            <person name="Bachman B."/>
            <person name="Battles P."/>
            <person name="Bell A."/>
            <person name="Bess C."/>
            <person name="Bickham C."/>
            <person name="Chaboub L."/>
            <person name="Chen D."/>
            <person name="Coyle M."/>
            <person name="Deiros D.R."/>
            <person name="Dinh H."/>
            <person name="Forbes L."/>
            <person name="Fowler G."/>
            <person name="Francisco L."/>
            <person name="Fu Q."/>
            <person name="Gubbala S."/>
            <person name="Hale W."/>
            <person name="Han Y."/>
            <person name="Hemphill L."/>
            <person name="Highlander S.K."/>
            <person name="Hirani K."/>
            <person name="Hogues M."/>
            <person name="Jackson L."/>
            <person name="Jakkamsetti A."/>
            <person name="Javaid M."/>
            <person name="Jiang H."/>
            <person name="Korchina V."/>
            <person name="Kovar C."/>
            <person name="Lara F."/>
            <person name="Lee S."/>
            <person name="Mata R."/>
            <person name="Mathew T."/>
            <person name="Moen C."/>
            <person name="Morales K."/>
            <person name="Munidasa M."/>
            <person name="Nazareth L."/>
            <person name="Ngo R."/>
            <person name="Nguyen L."/>
            <person name="Okwuonu G."/>
            <person name="Ongeri F."/>
            <person name="Patil S."/>
            <person name="Petrosino J."/>
            <person name="Pham C."/>
            <person name="Pham P."/>
            <person name="Pu L.-L."/>
            <person name="Puazo M."/>
            <person name="Raj R."/>
            <person name="Reid J."/>
            <person name="Rouhana J."/>
            <person name="Saada N."/>
            <person name="Shang Y."/>
            <person name="Simmons D."/>
            <person name="Thornton R."/>
            <person name="Warren J."/>
            <person name="Weissenberger G."/>
            <person name="Zhang J."/>
            <person name="Zhang L."/>
            <person name="Zhou C."/>
            <person name="Zhu D."/>
            <person name="Muzny D."/>
            <person name="Worley K."/>
            <person name="Gibbs R."/>
        </authorList>
    </citation>
    <scope>NUCLEOTIDE SEQUENCE [LARGE SCALE GENOMIC DNA]</scope>
    <source>
        <strain evidence="1 2">DSM 17361</strain>
    </source>
</reference>
<dbReference type="RefSeq" id="WP_007175013.1">
    <property type="nucleotide sequence ID" value="NZ_GG704783.1"/>
</dbReference>
<evidence type="ECO:0000313" key="1">
    <source>
        <dbReference type="EMBL" id="EFA42982.1"/>
    </source>
</evidence>
<organism evidence="1 2">
    <name type="scientific">Hallella bergensis DSM 17361</name>
    <dbReference type="NCBI Taxonomy" id="585502"/>
    <lineage>
        <taxon>Bacteria</taxon>
        <taxon>Pseudomonadati</taxon>
        <taxon>Bacteroidota</taxon>
        <taxon>Bacteroidia</taxon>
        <taxon>Bacteroidales</taxon>
        <taxon>Prevotellaceae</taxon>
        <taxon>Hallella</taxon>
    </lineage>
</organism>
<name>D1Q083_9BACT</name>
<dbReference type="OrthoDB" id="1080477at2"/>
<accession>D1Q083</accession>
<protein>
    <submittedName>
        <fullName evidence="1">Uncharacterized protein</fullName>
    </submittedName>
</protein>
<dbReference type="EMBL" id="ACKS01000107">
    <property type="protein sequence ID" value="EFA42982.1"/>
    <property type="molecule type" value="Genomic_DNA"/>
</dbReference>
<dbReference type="Proteomes" id="UP000003160">
    <property type="component" value="Unassembled WGS sequence"/>
</dbReference>
<gene>
    <name evidence="1" type="ORF">HMPREF0645_2618</name>
</gene>
<dbReference type="AlphaFoldDB" id="D1Q083"/>
<proteinExistence type="predicted"/>
<sequence>MKARIIETGEEITIIGISKEWGTAQYYGSDGIYRQQTFRDKEIELIDTTDALPIDWEQRRYEIAKDILVASCNQLIDGVSIASHAHDCVRWVDALIEELKGRKE</sequence>
<evidence type="ECO:0000313" key="2">
    <source>
        <dbReference type="Proteomes" id="UP000003160"/>
    </source>
</evidence>
<comment type="caution">
    <text evidence="1">The sequence shown here is derived from an EMBL/GenBank/DDBJ whole genome shotgun (WGS) entry which is preliminary data.</text>
</comment>
<dbReference type="HOGENOM" id="CLU_149151_0_0_10"/>
<keyword evidence="2" id="KW-1185">Reference proteome</keyword>